<sequence length="64" mass="7523">MNNPLTVNNTTAYIPVHCLFFLAANRKQIQVMLFCDRTLFLVVEYNGEQFIWCSHVPKNYRVSL</sequence>
<proteinExistence type="predicted"/>
<dbReference type="AlphaFoldDB" id="A0A0E9WTS6"/>
<name>A0A0E9WTS6_ANGAN</name>
<accession>A0A0E9WTS6</accession>
<dbReference type="EMBL" id="GBXM01015622">
    <property type="protein sequence ID" value="JAH92955.1"/>
    <property type="molecule type" value="Transcribed_RNA"/>
</dbReference>
<organism evidence="1">
    <name type="scientific">Anguilla anguilla</name>
    <name type="common">European freshwater eel</name>
    <name type="synonym">Muraena anguilla</name>
    <dbReference type="NCBI Taxonomy" id="7936"/>
    <lineage>
        <taxon>Eukaryota</taxon>
        <taxon>Metazoa</taxon>
        <taxon>Chordata</taxon>
        <taxon>Craniata</taxon>
        <taxon>Vertebrata</taxon>
        <taxon>Euteleostomi</taxon>
        <taxon>Actinopterygii</taxon>
        <taxon>Neopterygii</taxon>
        <taxon>Teleostei</taxon>
        <taxon>Anguilliformes</taxon>
        <taxon>Anguillidae</taxon>
        <taxon>Anguilla</taxon>
    </lineage>
</organism>
<evidence type="ECO:0000313" key="1">
    <source>
        <dbReference type="EMBL" id="JAH92955.1"/>
    </source>
</evidence>
<reference evidence="1" key="1">
    <citation type="submission" date="2014-11" db="EMBL/GenBank/DDBJ databases">
        <authorList>
            <person name="Amaro Gonzalez C."/>
        </authorList>
    </citation>
    <scope>NUCLEOTIDE SEQUENCE</scope>
</reference>
<reference evidence="1" key="2">
    <citation type="journal article" date="2015" name="Fish Shellfish Immunol.">
        <title>Early steps in the European eel (Anguilla anguilla)-Vibrio vulnificus interaction in the gills: Role of the RtxA13 toxin.</title>
        <authorList>
            <person name="Callol A."/>
            <person name="Pajuelo D."/>
            <person name="Ebbesson L."/>
            <person name="Teles M."/>
            <person name="MacKenzie S."/>
            <person name="Amaro C."/>
        </authorList>
    </citation>
    <scope>NUCLEOTIDE SEQUENCE</scope>
</reference>
<protein>
    <submittedName>
        <fullName evidence="1">Uncharacterized protein</fullName>
    </submittedName>
</protein>